<reference evidence="3" key="1">
    <citation type="submission" date="2016-03" db="EMBL/GenBank/DDBJ databases">
        <authorList>
            <person name="Devillers Hugo."/>
        </authorList>
    </citation>
    <scope>NUCLEOTIDE SEQUENCE [LARGE SCALE GENOMIC DNA]</scope>
</reference>
<evidence type="ECO:0000313" key="3">
    <source>
        <dbReference type="Proteomes" id="UP000189911"/>
    </source>
</evidence>
<evidence type="ECO:0000256" key="1">
    <source>
        <dbReference type="SAM" id="MobiDB-lite"/>
    </source>
</evidence>
<evidence type="ECO:0000313" key="2">
    <source>
        <dbReference type="EMBL" id="SCU88212.1"/>
    </source>
</evidence>
<feature type="compositionally biased region" description="Basic and acidic residues" evidence="1">
    <location>
        <begin position="374"/>
        <end position="391"/>
    </location>
</feature>
<protein>
    <submittedName>
        <fullName evidence="2">LANO_0D01442g1_1</fullName>
    </submittedName>
</protein>
<dbReference type="AlphaFoldDB" id="A0A1G4JE57"/>
<feature type="compositionally biased region" description="Low complexity" evidence="1">
    <location>
        <begin position="432"/>
        <end position="448"/>
    </location>
</feature>
<keyword evidence="3" id="KW-1185">Reference proteome</keyword>
<dbReference type="Proteomes" id="UP000189911">
    <property type="component" value="Chromosome D"/>
</dbReference>
<proteinExistence type="predicted"/>
<accession>A0A1G4JE57</accession>
<sequence length="533" mass="58640">MRMDRKDTGGTIHENSRVATTSRWPQQLRLCSGRNVSPKCATTTCIFRKTLAKAKDEFDKELGKRFGDILAVTDAVDELLGQARAVDASLMDLCFNDSVCKLEAVPEPGASSSLQSTSRASNGGHLDPAFVSNVHRTLAVSEWALAVRSFTEDPSAAKNFDALLASFESIQQINGKADQYQSVVSDKCRLVEAAVLDGSAPFTAVQWVKLYHLFHSDTDVFAFQQLEALDKLAFDFLLRNEDLLQCSQTEPEVQRFLNSPAFKNKSNERLLQDVELQFSNYQRSHETVSRPPISLYDLNVEQSLSTFVQDIDFYCNGIIEDQDRKLDVLVETVAALVRKLKSCGADLERIQDIKKRLINCLEARRESLLRECEAKAPERDLSRAEGREEFAKSSSTAARIKDVEPTEIAAGQPPEAQGEPTKEVSEEDQAEAEGAAPETTQTAAPETQDVSETTQAAAPETQDVAETQSSSTKVSESDRQAHANDSTISPVANCVGETHSASSRSIVSAAISAMNSKNLMCHLEVHMKQIQVL</sequence>
<gene>
    <name evidence="2" type="ORF">LANO_0D01442G</name>
</gene>
<dbReference type="EMBL" id="LT598448">
    <property type="protein sequence ID" value="SCU88212.1"/>
    <property type="molecule type" value="Genomic_DNA"/>
</dbReference>
<organism evidence="2 3">
    <name type="scientific">Lachancea nothofagi CBS 11611</name>
    <dbReference type="NCBI Taxonomy" id="1266666"/>
    <lineage>
        <taxon>Eukaryota</taxon>
        <taxon>Fungi</taxon>
        <taxon>Dikarya</taxon>
        <taxon>Ascomycota</taxon>
        <taxon>Saccharomycotina</taxon>
        <taxon>Saccharomycetes</taxon>
        <taxon>Saccharomycetales</taxon>
        <taxon>Saccharomycetaceae</taxon>
        <taxon>Lachancea</taxon>
    </lineage>
</organism>
<feature type="region of interest" description="Disordered" evidence="1">
    <location>
        <begin position="374"/>
        <end position="491"/>
    </location>
</feature>
<feature type="compositionally biased region" description="Polar residues" evidence="1">
    <location>
        <begin position="464"/>
        <end position="474"/>
    </location>
</feature>
<dbReference type="OrthoDB" id="4068191at2759"/>
<name>A0A1G4JE57_9SACH</name>